<dbReference type="Proteomes" id="UP000759103">
    <property type="component" value="Unassembled WGS sequence"/>
</dbReference>
<name>A0ABS7BQM9_9SPHN</name>
<gene>
    <name evidence="1" type="ORF">KZ820_14260</name>
</gene>
<dbReference type="RefSeq" id="WP_219749282.1">
    <property type="nucleotide sequence ID" value="NZ_JAHXZN010000005.1"/>
</dbReference>
<proteinExistence type="predicted"/>
<comment type="caution">
    <text evidence="1">The sequence shown here is derived from an EMBL/GenBank/DDBJ whole genome shotgun (WGS) entry which is preliminary data.</text>
</comment>
<sequence>MHPGVRVQVQLRSDEDLLAAELSNPAAGIAADAYQWEWAGRLLRSANIVAFREVAA</sequence>
<evidence type="ECO:0000313" key="2">
    <source>
        <dbReference type="Proteomes" id="UP000759103"/>
    </source>
</evidence>
<reference evidence="1 2" key="1">
    <citation type="submission" date="2021-07" db="EMBL/GenBank/DDBJ databases">
        <title>Sphingomonas sp.</title>
        <authorList>
            <person name="Feng G."/>
            <person name="Li J."/>
            <person name="Pan M."/>
        </authorList>
    </citation>
    <scope>NUCLEOTIDE SEQUENCE [LARGE SCALE GENOMIC DNA]</scope>
    <source>
        <strain evidence="1 2">RRHST34</strain>
    </source>
</reference>
<accession>A0ABS7BQM9</accession>
<evidence type="ECO:0000313" key="1">
    <source>
        <dbReference type="EMBL" id="MBW6531901.1"/>
    </source>
</evidence>
<dbReference type="EMBL" id="JAHXZN010000005">
    <property type="protein sequence ID" value="MBW6531901.1"/>
    <property type="molecule type" value="Genomic_DNA"/>
</dbReference>
<protein>
    <submittedName>
        <fullName evidence="1">Uncharacterized protein</fullName>
    </submittedName>
</protein>
<keyword evidence="2" id="KW-1185">Reference proteome</keyword>
<organism evidence="1 2">
    <name type="scientific">Sphingomonas citri</name>
    <dbReference type="NCBI Taxonomy" id="2862499"/>
    <lineage>
        <taxon>Bacteria</taxon>
        <taxon>Pseudomonadati</taxon>
        <taxon>Pseudomonadota</taxon>
        <taxon>Alphaproteobacteria</taxon>
        <taxon>Sphingomonadales</taxon>
        <taxon>Sphingomonadaceae</taxon>
        <taxon>Sphingomonas</taxon>
    </lineage>
</organism>